<evidence type="ECO:0000313" key="3">
    <source>
        <dbReference type="Proteomes" id="UP001489004"/>
    </source>
</evidence>
<feature type="transmembrane region" description="Helical" evidence="1">
    <location>
        <begin position="45"/>
        <end position="64"/>
    </location>
</feature>
<accession>A0AAW1Q0A7</accession>
<keyword evidence="3" id="KW-1185">Reference proteome</keyword>
<sequence>MSAWIGRLQAVQCRQHRSSVCAVPNGSQPPTSKDKQLKQRQKDQLIFAGVGVALTAVVFLALTVGREPIEDLVYGDLDGPVSQSAISFGDGVGAVLWAVALYFCTPLQLLLLFLGRIETDRPSDWVIRQLGVMAQQRVDDPDYRAPLSVRAAAIAVFALGGVLTSWAFAASLGDATWAVSTGIGACMFAGIYEVGRPQRFTPEEAQELDQQWQDFAGFANERLQRTGRCHESEVFKAFRREFAKYRTEEAVSEAILRDLVRNWHPEVDRTATGYYKNLSLRPRVDPFTGEMQGGLDASKSMRT</sequence>
<dbReference type="EMBL" id="JALJOR010000006">
    <property type="protein sequence ID" value="KAK9815335.1"/>
    <property type="molecule type" value="Genomic_DNA"/>
</dbReference>
<gene>
    <name evidence="2" type="ORF">WJX72_001923</name>
</gene>
<keyword evidence="1" id="KW-0472">Membrane</keyword>
<dbReference type="AlphaFoldDB" id="A0AAW1Q0A7"/>
<reference evidence="2 3" key="1">
    <citation type="journal article" date="2024" name="Nat. Commun.">
        <title>Phylogenomics reveals the evolutionary origins of lichenization in chlorophyte algae.</title>
        <authorList>
            <person name="Puginier C."/>
            <person name="Libourel C."/>
            <person name="Otte J."/>
            <person name="Skaloud P."/>
            <person name="Haon M."/>
            <person name="Grisel S."/>
            <person name="Petersen M."/>
            <person name="Berrin J.G."/>
            <person name="Delaux P.M."/>
            <person name="Dal Grande F."/>
            <person name="Keller J."/>
        </authorList>
    </citation>
    <scope>NUCLEOTIDE SEQUENCE [LARGE SCALE GENOMIC DNA]</scope>
    <source>
        <strain evidence="2 3">SAG 2043</strain>
    </source>
</reference>
<protein>
    <submittedName>
        <fullName evidence="2">Uncharacterized protein</fullName>
    </submittedName>
</protein>
<keyword evidence="1" id="KW-1133">Transmembrane helix</keyword>
<keyword evidence="1" id="KW-0812">Transmembrane</keyword>
<dbReference type="Proteomes" id="UP001489004">
    <property type="component" value="Unassembled WGS sequence"/>
</dbReference>
<proteinExistence type="predicted"/>
<organism evidence="2 3">
    <name type="scientific">[Myrmecia] bisecta</name>
    <dbReference type="NCBI Taxonomy" id="41462"/>
    <lineage>
        <taxon>Eukaryota</taxon>
        <taxon>Viridiplantae</taxon>
        <taxon>Chlorophyta</taxon>
        <taxon>core chlorophytes</taxon>
        <taxon>Trebouxiophyceae</taxon>
        <taxon>Trebouxiales</taxon>
        <taxon>Trebouxiaceae</taxon>
        <taxon>Myrmecia</taxon>
    </lineage>
</organism>
<feature type="transmembrane region" description="Helical" evidence="1">
    <location>
        <begin position="147"/>
        <end position="169"/>
    </location>
</feature>
<name>A0AAW1Q0A7_9CHLO</name>
<feature type="transmembrane region" description="Helical" evidence="1">
    <location>
        <begin position="94"/>
        <end position="114"/>
    </location>
</feature>
<evidence type="ECO:0000313" key="2">
    <source>
        <dbReference type="EMBL" id="KAK9815335.1"/>
    </source>
</evidence>
<feature type="transmembrane region" description="Helical" evidence="1">
    <location>
        <begin position="175"/>
        <end position="192"/>
    </location>
</feature>
<comment type="caution">
    <text evidence="2">The sequence shown here is derived from an EMBL/GenBank/DDBJ whole genome shotgun (WGS) entry which is preliminary data.</text>
</comment>
<evidence type="ECO:0000256" key="1">
    <source>
        <dbReference type="SAM" id="Phobius"/>
    </source>
</evidence>